<dbReference type="PROSITE" id="PS50297">
    <property type="entry name" value="ANK_REP_REGION"/>
    <property type="match status" value="1"/>
</dbReference>
<evidence type="ECO:0000259" key="5">
    <source>
        <dbReference type="PROSITE" id="PS51186"/>
    </source>
</evidence>
<dbReference type="InterPro" id="IPR036770">
    <property type="entry name" value="Ankyrin_rpt-contain_sf"/>
</dbReference>
<feature type="region of interest" description="Disordered" evidence="4">
    <location>
        <begin position="213"/>
        <end position="282"/>
    </location>
</feature>
<feature type="compositionally biased region" description="Basic and acidic residues" evidence="4">
    <location>
        <begin position="263"/>
        <end position="272"/>
    </location>
</feature>
<gene>
    <name evidence="6" type="ORF">AMON00008_LOCUS36587</name>
</gene>
<feature type="region of interest" description="Disordered" evidence="4">
    <location>
        <begin position="184"/>
        <end position="203"/>
    </location>
</feature>
<feature type="domain" description="N-acetyltransferase" evidence="5">
    <location>
        <begin position="436"/>
        <end position="530"/>
    </location>
</feature>
<evidence type="ECO:0000256" key="4">
    <source>
        <dbReference type="SAM" id="MobiDB-lite"/>
    </source>
</evidence>
<dbReference type="InterPro" id="IPR002110">
    <property type="entry name" value="Ankyrin_rpt"/>
</dbReference>
<name>A0A7S4V0C9_9DINO</name>
<dbReference type="PANTHER" id="PTHR24171">
    <property type="entry name" value="ANKYRIN REPEAT DOMAIN-CONTAINING PROTEIN 39-RELATED"/>
    <property type="match status" value="1"/>
</dbReference>
<dbReference type="SUPFAM" id="SSF55729">
    <property type="entry name" value="Acyl-CoA N-acyltransferases (Nat)"/>
    <property type="match status" value="1"/>
</dbReference>
<feature type="repeat" description="ANK" evidence="3">
    <location>
        <begin position="118"/>
        <end position="150"/>
    </location>
</feature>
<dbReference type="SUPFAM" id="SSF48403">
    <property type="entry name" value="Ankyrin repeat"/>
    <property type="match status" value="1"/>
</dbReference>
<dbReference type="PROSITE" id="PS50088">
    <property type="entry name" value="ANK_REPEAT"/>
    <property type="match status" value="1"/>
</dbReference>
<dbReference type="GO" id="GO:0016747">
    <property type="term" value="F:acyltransferase activity, transferring groups other than amino-acyl groups"/>
    <property type="evidence" value="ECO:0007669"/>
    <property type="project" value="InterPro"/>
</dbReference>
<dbReference type="EMBL" id="HBNR01052179">
    <property type="protein sequence ID" value="CAE4616866.1"/>
    <property type="molecule type" value="Transcribed_RNA"/>
</dbReference>
<dbReference type="AlphaFoldDB" id="A0A7S4V0C9"/>
<evidence type="ECO:0000256" key="2">
    <source>
        <dbReference type="ARBA" id="ARBA00023043"/>
    </source>
</evidence>
<proteinExistence type="predicted"/>
<dbReference type="PROSITE" id="PS51186">
    <property type="entry name" value="GNAT"/>
    <property type="match status" value="1"/>
</dbReference>
<dbReference type="Pfam" id="PF00583">
    <property type="entry name" value="Acetyltransf_1"/>
    <property type="match status" value="1"/>
</dbReference>
<evidence type="ECO:0000313" key="6">
    <source>
        <dbReference type="EMBL" id="CAE4616866.1"/>
    </source>
</evidence>
<evidence type="ECO:0000256" key="1">
    <source>
        <dbReference type="ARBA" id="ARBA00022737"/>
    </source>
</evidence>
<sequence length="567" mass="61651">MTRSAGPPKAPAAAQKLFFRVRDDEEPAVMEALSGGLRDPKAKFMPDQQDLMFFAAARRRSLGGSEAIARRLCSLGVPGNSIDRLRQTPLFFAAREGNRDCATFLVEQRCEVNHRDVYGQSPLFYSVRESHVEMCRLLRDLGASFDIRDNNKNTAVFYAKGEAAAALARMHDEHLIREVPLSKVLDAGHPNPDGRKAAQGEKTVLTRKATLAQGAVHGREATPAPAAHKRRRVAAPPQAADAGSGPEPPPAASPEVDPSPVERPPERRKEVRPAPAEAASCRGSQHFAAMQAMVKWAAIGTDGAAAVYPRPRCRGAEAAGRRGPPPPAIPPPEKIFSQAGEYSVCSPGVGDAWRLRELEREFVLDHFDVFSDVPWHAQLDPLGWCRLVNVIESEDMARQAITSIIAGKTPRHCTLQCVHVPRALPGEKGPVGTPSVVGYVHVVNAGGHLDVSHLKVQRSHQRRGLGSLLMAGTIRWAERQGVEVRDLQLVVVVKNAPAISLYRSLGFEDLNSVQRRDPLGGGVVKWQKMWRPFGRSVDASAFARLCEARAAAASRAAARPREPPGEK</sequence>
<dbReference type="Gene3D" id="1.25.40.20">
    <property type="entry name" value="Ankyrin repeat-containing domain"/>
    <property type="match status" value="1"/>
</dbReference>
<dbReference type="CDD" id="cd04301">
    <property type="entry name" value="NAT_SF"/>
    <property type="match status" value="1"/>
</dbReference>
<accession>A0A7S4V0C9</accession>
<dbReference type="Pfam" id="PF12796">
    <property type="entry name" value="Ank_2"/>
    <property type="match status" value="1"/>
</dbReference>
<keyword evidence="1" id="KW-0677">Repeat</keyword>
<reference evidence="6" key="1">
    <citation type="submission" date="2021-01" db="EMBL/GenBank/DDBJ databases">
        <authorList>
            <person name="Corre E."/>
            <person name="Pelletier E."/>
            <person name="Niang G."/>
            <person name="Scheremetjew M."/>
            <person name="Finn R."/>
            <person name="Kale V."/>
            <person name="Holt S."/>
            <person name="Cochrane G."/>
            <person name="Meng A."/>
            <person name="Brown T."/>
            <person name="Cohen L."/>
        </authorList>
    </citation>
    <scope>NUCLEOTIDE SEQUENCE</scope>
    <source>
        <strain evidence="6">CCMP3105</strain>
    </source>
</reference>
<dbReference type="Gene3D" id="3.40.630.30">
    <property type="match status" value="1"/>
</dbReference>
<organism evidence="6">
    <name type="scientific">Alexandrium monilatum</name>
    <dbReference type="NCBI Taxonomy" id="311494"/>
    <lineage>
        <taxon>Eukaryota</taxon>
        <taxon>Sar</taxon>
        <taxon>Alveolata</taxon>
        <taxon>Dinophyceae</taxon>
        <taxon>Gonyaulacales</taxon>
        <taxon>Pyrocystaceae</taxon>
        <taxon>Alexandrium</taxon>
    </lineage>
</organism>
<dbReference type="SMART" id="SM00248">
    <property type="entry name" value="ANK"/>
    <property type="match status" value="2"/>
</dbReference>
<protein>
    <recommendedName>
        <fullName evidence="5">N-acetyltransferase domain-containing protein</fullName>
    </recommendedName>
</protein>
<dbReference type="PANTHER" id="PTHR24171:SF9">
    <property type="entry name" value="ANKYRIN REPEAT DOMAIN-CONTAINING PROTEIN 39"/>
    <property type="match status" value="1"/>
</dbReference>
<keyword evidence="2 3" id="KW-0040">ANK repeat</keyword>
<evidence type="ECO:0000256" key="3">
    <source>
        <dbReference type="PROSITE-ProRule" id="PRU00023"/>
    </source>
</evidence>
<dbReference type="InterPro" id="IPR016181">
    <property type="entry name" value="Acyl_CoA_acyltransferase"/>
</dbReference>
<dbReference type="InterPro" id="IPR000182">
    <property type="entry name" value="GNAT_dom"/>
</dbReference>